<evidence type="ECO:0000313" key="4">
    <source>
        <dbReference type="EMBL" id="PON33623.1"/>
    </source>
</evidence>
<dbReference type="InParanoid" id="A0A2P5AAR5"/>
<dbReference type="STRING" id="63057.A0A2P5AAR5"/>
<evidence type="ECO:0000256" key="1">
    <source>
        <dbReference type="ARBA" id="ARBA00022821"/>
    </source>
</evidence>
<evidence type="ECO:0000256" key="2">
    <source>
        <dbReference type="SAM" id="MobiDB-lite"/>
    </source>
</evidence>
<feature type="compositionally biased region" description="Acidic residues" evidence="2">
    <location>
        <begin position="380"/>
        <end position="390"/>
    </location>
</feature>
<accession>A0A2P5AAR5</accession>
<dbReference type="EMBL" id="JXTC01000998">
    <property type="protein sequence ID" value="PON33623.1"/>
    <property type="molecule type" value="Genomic_DNA"/>
</dbReference>
<dbReference type="PANTHER" id="PTHR36766:SF41">
    <property type="entry name" value="AAA+ ATPASE DOMAIN-CONTAINING PROTEIN"/>
    <property type="match status" value="1"/>
</dbReference>
<feature type="region of interest" description="Disordered" evidence="2">
    <location>
        <begin position="16"/>
        <end position="42"/>
    </location>
</feature>
<dbReference type="Proteomes" id="UP000237000">
    <property type="component" value="Unassembled WGS sequence"/>
</dbReference>
<sequence>MSSLKLRFIKKKSVGNPDKLIGKSADEVPQLNSENVPSKPNDRLDLHQAASSTTNNVAFLHWTSQPADKPEVHGLENEILALTKILKRRENDNDDQFKAIGVVGTRGVGKTTLCQEFFNLLRDAKEDDDKSFLPRIWVSMSLNQNDKDHIKTTVKKVLESLGVDVDKITSNPPVSTEKDDNKVLGGLLYVLRLQLMGKRYLVVLDHVTEPVEITNSVTDSTLAYGLPKGYGGTVMVTSRKEEVVKRTVGDERNVHRLLPLSDPDSLWKIFCEAVTKGVKDNGGGDEKFNWEEQLEKMLTRETYEDLVSIGKKIDVKEVLRKKIIDKCNGIPLAAKLMAKTMSEQIHLSKNEPAKIGDSKQKEVSKSKEYYPSKAQLNEKVDDEEEEEEEVEKQKKEEEEDDHDDDAKKRAGRYGNESDSRGSRT</sequence>
<dbReference type="PRINTS" id="PR00364">
    <property type="entry name" value="DISEASERSIST"/>
</dbReference>
<feature type="region of interest" description="Disordered" evidence="2">
    <location>
        <begin position="348"/>
        <end position="424"/>
    </location>
</feature>
<reference evidence="5" key="1">
    <citation type="submission" date="2016-06" db="EMBL/GenBank/DDBJ databases">
        <title>Parallel loss of symbiosis genes in relatives of nitrogen-fixing non-legume Parasponia.</title>
        <authorList>
            <person name="Van Velzen R."/>
            <person name="Holmer R."/>
            <person name="Bu F."/>
            <person name="Rutten L."/>
            <person name="Van Zeijl A."/>
            <person name="Liu W."/>
            <person name="Santuari L."/>
            <person name="Cao Q."/>
            <person name="Sharma T."/>
            <person name="Shen D."/>
            <person name="Roswanjaya Y."/>
            <person name="Wardhani T."/>
            <person name="Kalhor M.S."/>
            <person name="Jansen J."/>
            <person name="Van den Hoogen J."/>
            <person name="Gungor B."/>
            <person name="Hartog M."/>
            <person name="Hontelez J."/>
            <person name="Verver J."/>
            <person name="Yang W.-C."/>
            <person name="Schijlen E."/>
            <person name="Repin R."/>
            <person name="Schilthuizen M."/>
            <person name="Schranz E."/>
            <person name="Heidstra R."/>
            <person name="Miyata K."/>
            <person name="Fedorova E."/>
            <person name="Kohlen W."/>
            <person name="Bisseling T."/>
            <person name="Smit S."/>
            <person name="Geurts R."/>
        </authorList>
    </citation>
    <scope>NUCLEOTIDE SEQUENCE [LARGE SCALE GENOMIC DNA]</scope>
    <source>
        <strain evidence="5">cv. RG33-2</strain>
    </source>
</reference>
<feature type="domain" description="NB-ARC" evidence="3">
    <location>
        <begin position="94"/>
        <end position="276"/>
    </location>
</feature>
<feature type="compositionally biased region" description="Basic and acidic residues" evidence="2">
    <location>
        <begin position="415"/>
        <end position="424"/>
    </location>
</feature>
<protein>
    <submittedName>
        <fullName evidence="4">NB-ARC domain containing protein</fullName>
    </submittedName>
</protein>
<evidence type="ECO:0000259" key="3">
    <source>
        <dbReference type="Pfam" id="PF00931"/>
    </source>
</evidence>
<dbReference type="Pfam" id="PF00931">
    <property type="entry name" value="NB-ARC"/>
    <property type="match status" value="1"/>
</dbReference>
<feature type="compositionally biased region" description="Basic and acidic residues" evidence="2">
    <location>
        <begin position="348"/>
        <end position="370"/>
    </location>
</feature>
<dbReference type="Gene3D" id="3.40.50.300">
    <property type="entry name" value="P-loop containing nucleotide triphosphate hydrolases"/>
    <property type="match status" value="1"/>
</dbReference>
<comment type="caution">
    <text evidence="4">The sequence shown here is derived from an EMBL/GenBank/DDBJ whole genome shotgun (WGS) entry which is preliminary data.</text>
</comment>
<dbReference type="OrthoDB" id="1900634at2759"/>
<evidence type="ECO:0000313" key="5">
    <source>
        <dbReference type="Proteomes" id="UP000237000"/>
    </source>
</evidence>
<dbReference type="InterPro" id="IPR002182">
    <property type="entry name" value="NB-ARC"/>
</dbReference>
<dbReference type="InterPro" id="IPR027417">
    <property type="entry name" value="P-loop_NTPase"/>
</dbReference>
<gene>
    <name evidence="4" type="ORF">TorRG33x02_354690</name>
</gene>
<dbReference type="GO" id="GO:0043531">
    <property type="term" value="F:ADP binding"/>
    <property type="evidence" value="ECO:0007669"/>
    <property type="project" value="InterPro"/>
</dbReference>
<dbReference type="SUPFAM" id="SSF52540">
    <property type="entry name" value="P-loop containing nucleoside triphosphate hydrolases"/>
    <property type="match status" value="1"/>
</dbReference>
<dbReference type="AlphaFoldDB" id="A0A2P5AAR5"/>
<dbReference type="PANTHER" id="PTHR36766">
    <property type="entry name" value="PLANT BROAD-SPECTRUM MILDEW RESISTANCE PROTEIN RPW8"/>
    <property type="match status" value="1"/>
</dbReference>
<keyword evidence="5" id="KW-1185">Reference proteome</keyword>
<name>A0A2P5AAR5_TREOI</name>
<dbReference type="GO" id="GO:0006952">
    <property type="term" value="P:defense response"/>
    <property type="evidence" value="ECO:0007669"/>
    <property type="project" value="UniProtKB-KW"/>
</dbReference>
<keyword evidence="1" id="KW-0611">Plant defense</keyword>
<proteinExistence type="predicted"/>
<organism evidence="4 5">
    <name type="scientific">Trema orientale</name>
    <name type="common">Charcoal tree</name>
    <name type="synonym">Celtis orientalis</name>
    <dbReference type="NCBI Taxonomy" id="63057"/>
    <lineage>
        <taxon>Eukaryota</taxon>
        <taxon>Viridiplantae</taxon>
        <taxon>Streptophyta</taxon>
        <taxon>Embryophyta</taxon>
        <taxon>Tracheophyta</taxon>
        <taxon>Spermatophyta</taxon>
        <taxon>Magnoliopsida</taxon>
        <taxon>eudicotyledons</taxon>
        <taxon>Gunneridae</taxon>
        <taxon>Pentapetalae</taxon>
        <taxon>rosids</taxon>
        <taxon>fabids</taxon>
        <taxon>Rosales</taxon>
        <taxon>Cannabaceae</taxon>
        <taxon>Trema</taxon>
    </lineage>
</organism>